<dbReference type="EMBL" id="CP009761">
    <property type="protein sequence ID" value="AIZ35894.1"/>
    <property type="molecule type" value="Genomic_DNA"/>
</dbReference>
<proteinExistence type="predicted"/>
<dbReference type="OrthoDB" id="9798941at2"/>
<dbReference type="Proteomes" id="UP000758611">
    <property type="component" value="Unassembled WGS sequence"/>
</dbReference>
<reference evidence="1 3" key="1">
    <citation type="submission" date="2014-10" db="EMBL/GenBank/DDBJ databases">
        <title>Complete genome sequence of Parvimonas micra KCOM 1535 (= ChDC B708).</title>
        <authorList>
            <person name="Kook J.-K."/>
            <person name="Park S.-N."/>
            <person name="Lim Y.K."/>
            <person name="Roh H."/>
        </authorList>
    </citation>
    <scope>NUCLEOTIDE SEQUENCE [LARGE SCALE GENOMIC DNA]</scope>
    <source>
        <strain evidence="1">KCOM 1535</strain>
        <strain evidence="3">KCOM 1535 / ChDC B708</strain>
    </source>
</reference>
<dbReference type="RefSeq" id="WP_041953162.1">
    <property type="nucleotide sequence ID" value="NZ_CAUTAE010000008.1"/>
</dbReference>
<dbReference type="STRING" id="33033.NW74_00135"/>
<name>A0A0B4S012_9FIRM</name>
<reference evidence="2" key="2">
    <citation type="submission" date="2020-04" db="EMBL/GenBank/DDBJ databases">
        <title>Deep metagenomics examines the oral microbiome during advanced dental caries in children, revealing novel taxa and co-occurrences with host molecules.</title>
        <authorList>
            <person name="Baker J.L."/>
            <person name="Morton J.T."/>
            <person name="Dinis M."/>
            <person name="Alvarez R."/>
            <person name="Tran N.C."/>
            <person name="Knight R."/>
            <person name="Edlund A."/>
        </authorList>
    </citation>
    <scope>NUCLEOTIDE SEQUENCE</scope>
    <source>
        <strain evidence="2">JCVI_23_bin.11</strain>
    </source>
</reference>
<evidence type="ECO:0000313" key="3">
    <source>
        <dbReference type="Proteomes" id="UP000031386"/>
    </source>
</evidence>
<gene>
    <name evidence="2" type="ORF">HXM94_06705</name>
    <name evidence="1" type="ORF">NW74_00135</name>
</gene>
<dbReference type="EMBL" id="JABZRE010000029">
    <property type="protein sequence ID" value="MBF1307449.1"/>
    <property type="molecule type" value="Genomic_DNA"/>
</dbReference>
<sequence>MDKIFVKFPSEKKYISTLRLSISSIANTISMDIENIEDLKVSISEVVNLFVDESEFFEISMDVFDDKIEIEVMPDISLLGIQEKEENKFALLILENLVDKVEFRENSVLLVKNKG</sequence>
<accession>A0A0B4S012</accession>
<dbReference type="KEGG" id="pmic:NW74_00135"/>
<evidence type="ECO:0000313" key="1">
    <source>
        <dbReference type="EMBL" id="AIZ35894.1"/>
    </source>
</evidence>
<evidence type="ECO:0000313" key="2">
    <source>
        <dbReference type="EMBL" id="MBF1307449.1"/>
    </source>
</evidence>
<dbReference type="AlphaFoldDB" id="A0A0B4S012"/>
<dbReference type="Proteomes" id="UP000031386">
    <property type="component" value="Chromosome"/>
</dbReference>
<organism evidence="1 3">
    <name type="scientific">Parvimonas micra</name>
    <dbReference type="NCBI Taxonomy" id="33033"/>
    <lineage>
        <taxon>Bacteria</taxon>
        <taxon>Bacillati</taxon>
        <taxon>Bacillota</taxon>
        <taxon>Tissierellia</taxon>
        <taxon>Tissierellales</taxon>
        <taxon>Peptoniphilaceae</taxon>
        <taxon>Parvimonas</taxon>
    </lineage>
</organism>
<protein>
    <recommendedName>
        <fullName evidence="4">Anti-sigma factor</fullName>
    </recommendedName>
</protein>
<evidence type="ECO:0008006" key="4">
    <source>
        <dbReference type="Google" id="ProtNLM"/>
    </source>
</evidence>
<keyword evidence="3" id="KW-1185">Reference proteome</keyword>